<feature type="region of interest" description="Disordered" evidence="6">
    <location>
        <begin position="376"/>
        <end position="395"/>
    </location>
</feature>
<dbReference type="Pfam" id="PF03492">
    <property type="entry name" value="Methyltransf_7"/>
    <property type="match status" value="1"/>
</dbReference>
<feature type="region of interest" description="Disordered" evidence="6">
    <location>
        <begin position="584"/>
        <end position="609"/>
    </location>
</feature>
<dbReference type="InterPro" id="IPR005299">
    <property type="entry name" value="MeTrfase_7"/>
</dbReference>
<proteinExistence type="inferred from homology"/>
<organism evidence="8 9">
    <name type="scientific">Sesamum alatum</name>
    <dbReference type="NCBI Taxonomy" id="300844"/>
    <lineage>
        <taxon>Eukaryota</taxon>
        <taxon>Viridiplantae</taxon>
        <taxon>Streptophyta</taxon>
        <taxon>Embryophyta</taxon>
        <taxon>Tracheophyta</taxon>
        <taxon>Spermatophyta</taxon>
        <taxon>Magnoliopsida</taxon>
        <taxon>eudicotyledons</taxon>
        <taxon>Gunneridae</taxon>
        <taxon>Pentapetalae</taxon>
        <taxon>asterids</taxon>
        <taxon>lamiids</taxon>
        <taxon>Lamiales</taxon>
        <taxon>Pedaliaceae</taxon>
        <taxon>Sesamum</taxon>
    </lineage>
</organism>
<dbReference type="Proteomes" id="UP001293254">
    <property type="component" value="Unassembled WGS sequence"/>
</dbReference>
<dbReference type="Pfam" id="PF08698">
    <property type="entry name" value="Fcf2"/>
    <property type="match status" value="1"/>
</dbReference>
<dbReference type="AlphaFoldDB" id="A0AAE2CIR5"/>
<dbReference type="GO" id="GO:0046872">
    <property type="term" value="F:metal ion binding"/>
    <property type="evidence" value="ECO:0007669"/>
    <property type="project" value="UniProtKB-KW"/>
</dbReference>
<dbReference type="EMBL" id="JACGWO010000007">
    <property type="protein sequence ID" value="KAK4423499.1"/>
    <property type="molecule type" value="Genomic_DNA"/>
</dbReference>
<reference evidence="8" key="1">
    <citation type="submission" date="2020-06" db="EMBL/GenBank/DDBJ databases">
        <authorList>
            <person name="Li T."/>
            <person name="Hu X."/>
            <person name="Zhang T."/>
            <person name="Song X."/>
            <person name="Zhang H."/>
            <person name="Dai N."/>
            <person name="Sheng W."/>
            <person name="Hou X."/>
            <person name="Wei L."/>
        </authorList>
    </citation>
    <scope>NUCLEOTIDE SEQUENCE</scope>
    <source>
        <strain evidence="8">3651</strain>
        <tissue evidence="8">Leaf</tissue>
    </source>
</reference>
<feature type="compositionally biased region" description="Basic residues" evidence="6">
    <location>
        <begin position="589"/>
        <end position="609"/>
    </location>
</feature>
<evidence type="ECO:0000256" key="4">
    <source>
        <dbReference type="ARBA" id="ARBA00022723"/>
    </source>
</evidence>
<gene>
    <name evidence="8" type="ORF">Salat_1932700</name>
</gene>
<keyword evidence="3" id="KW-0808">Transferase</keyword>
<dbReference type="GO" id="GO:0008168">
    <property type="term" value="F:methyltransferase activity"/>
    <property type="evidence" value="ECO:0007669"/>
    <property type="project" value="UniProtKB-KW"/>
</dbReference>
<dbReference type="Gene3D" id="3.40.50.150">
    <property type="entry name" value="Vaccinia Virus protein VP39"/>
    <property type="match status" value="1"/>
</dbReference>
<keyword evidence="9" id="KW-1185">Reference proteome</keyword>
<dbReference type="InterPro" id="IPR042086">
    <property type="entry name" value="MeTrfase_capping"/>
</dbReference>
<keyword evidence="2" id="KW-0489">Methyltransferase</keyword>
<evidence type="ECO:0000256" key="3">
    <source>
        <dbReference type="ARBA" id="ARBA00022679"/>
    </source>
</evidence>
<dbReference type="GO" id="GO:0032259">
    <property type="term" value="P:methylation"/>
    <property type="evidence" value="ECO:0007669"/>
    <property type="project" value="UniProtKB-KW"/>
</dbReference>
<dbReference type="InterPro" id="IPR014810">
    <property type="entry name" value="Fcf2_C"/>
</dbReference>
<accession>A0AAE2CIR5</accession>
<sequence length="609" mass="68948">MAQLYAMVNCFQYPRMSIRMTLSSPPDSRHRIQCHVELPNLYAMNGGEGPNSYAQNSSYQRGVVDVAKPIIEEEIAMKLDVKQLLSTNTKSFRIADFGCSTGHNSFPAMQIITEAVEKKFQTEGLNSQIPDFHVFFNDQVMNDFNTLFLSLPPERNYHAAGVPGPFHGRLLPKASLDFAYCSCALNWLSEVPKAVADRNSPAWNNGKVHYTEARQEVFDAYSNHYANNIGAFLDARAQELVQGGLMVLLVPAVPAFKNYGTSYTTPTEMDLIGSCLVDMAKKGRFREEKVDSFNFPLYFTIPEELKTIIERSDSFNIERMEILNNPGKRTLPSANARATYLRAVFEGLLINHFGREIMDELFELYTKKLAASPRGKTRASHLLRRRRASPPLSSAPRVSASFVGARLQFRMSENKAVIGLSWQPKLDVFSSTKVEKSSTKEAETSVLYKPNSQLIDGLFLPPNDPRKLNKLSKKRVKDTAGKNWFDMPAQTITPELKKDLQLLKLRSAVDPKRHYKKGDSRSKTLPKYFQVGTVIESATEFFTGRLTKKERKTTLADELLSDGNLREYRKRKVREIEEVNRPAGVDKWKIKKSRKHGKAGKSNGSKRRH</sequence>
<evidence type="ECO:0000259" key="7">
    <source>
        <dbReference type="Pfam" id="PF08698"/>
    </source>
</evidence>
<protein>
    <submittedName>
        <fullName evidence="8">Loganic acid O-methyltransferase</fullName>
    </submittedName>
</protein>
<evidence type="ECO:0000256" key="2">
    <source>
        <dbReference type="ARBA" id="ARBA00022603"/>
    </source>
</evidence>
<dbReference type="SUPFAM" id="SSF53335">
    <property type="entry name" value="S-adenosyl-L-methionine-dependent methyltransferases"/>
    <property type="match status" value="1"/>
</dbReference>
<dbReference type="InterPro" id="IPR029063">
    <property type="entry name" value="SAM-dependent_MTases_sf"/>
</dbReference>
<evidence type="ECO:0000313" key="9">
    <source>
        <dbReference type="Proteomes" id="UP001293254"/>
    </source>
</evidence>
<keyword evidence="4" id="KW-0479">Metal-binding</keyword>
<evidence type="ECO:0000256" key="5">
    <source>
        <dbReference type="ARBA" id="ARBA00022842"/>
    </source>
</evidence>
<evidence type="ECO:0000256" key="1">
    <source>
        <dbReference type="ARBA" id="ARBA00007967"/>
    </source>
</evidence>
<feature type="domain" description="Fcf2 pre-rRNA processing C-terminal" evidence="7">
    <location>
        <begin position="477"/>
        <end position="572"/>
    </location>
</feature>
<dbReference type="Gene3D" id="1.10.1200.270">
    <property type="entry name" value="Methyltransferase, alpha-helical capping domain"/>
    <property type="match status" value="1"/>
</dbReference>
<name>A0AAE2CIR5_9LAMI</name>
<evidence type="ECO:0000256" key="6">
    <source>
        <dbReference type="SAM" id="MobiDB-lite"/>
    </source>
</evidence>
<evidence type="ECO:0000313" key="8">
    <source>
        <dbReference type="EMBL" id="KAK4423499.1"/>
    </source>
</evidence>
<dbReference type="PANTHER" id="PTHR31009">
    <property type="entry name" value="S-ADENOSYL-L-METHIONINE:CARBOXYL METHYLTRANSFERASE FAMILY PROTEIN"/>
    <property type="match status" value="1"/>
</dbReference>
<feature type="compositionally biased region" description="Basic residues" evidence="6">
    <location>
        <begin position="376"/>
        <end position="388"/>
    </location>
</feature>
<comment type="caution">
    <text evidence="8">The sequence shown here is derived from an EMBL/GenBank/DDBJ whole genome shotgun (WGS) entry which is preliminary data.</text>
</comment>
<keyword evidence="5" id="KW-0460">Magnesium</keyword>
<comment type="similarity">
    <text evidence="1">Belongs to the methyltransferase superfamily. Type-7 methyltransferase family.</text>
</comment>
<reference evidence="8" key="2">
    <citation type="journal article" date="2024" name="Plant">
        <title>Genomic evolution and insights into agronomic trait innovations of Sesamum species.</title>
        <authorList>
            <person name="Miao H."/>
            <person name="Wang L."/>
            <person name="Qu L."/>
            <person name="Liu H."/>
            <person name="Sun Y."/>
            <person name="Le M."/>
            <person name="Wang Q."/>
            <person name="Wei S."/>
            <person name="Zheng Y."/>
            <person name="Lin W."/>
            <person name="Duan Y."/>
            <person name="Cao H."/>
            <person name="Xiong S."/>
            <person name="Wang X."/>
            <person name="Wei L."/>
            <person name="Li C."/>
            <person name="Ma Q."/>
            <person name="Ju M."/>
            <person name="Zhao R."/>
            <person name="Li G."/>
            <person name="Mu C."/>
            <person name="Tian Q."/>
            <person name="Mei H."/>
            <person name="Zhang T."/>
            <person name="Gao T."/>
            <person name="Zhang H."/>
        </authorList>
    </citation>
    <scope>NUCLEOTIDE SEQUENCE</scope>
    <source>
        <strain evidence="8">3651</strain>
    </source>
</reference>